<dbReference type="EMBL" id="PVUH01000026">
    <property type="protein sequence ID" value="PRW85118.1"/>
    <property type="molecule type" value="Genomic_DNA"/>
</dbReference>
<feature type="transmembrane region" description="Helical" evidence="1">
    <location>
        <begin position="144"/>
        <end position="164"/>
    </location>
</feature>
<keyword evidence="1" id="KW-1133">Transmembrane helix</keyword>
<keyword evidence="1" id="KW-0472">Membrane</keyword>
<reference evidence="2 3" key="1">
    <citation type="submission" date="2018-03" db="EMBL/GenBank/DDBJ databases">
        <title>Blue discolouration in mozzarella cheese caused by Pseudomonas fluorescens.</title>
        <authorList>
            <person name="Chiesa F."/>
            <person name="Dalmasso A."/>
            <person name="Lomonaco S."/>
        </authorList>
    </citation>
    <scope>NUCLEOTIDE SEQUENCE [LARGE SCALE GENOMIC DNA]</scope>
    <source>
        <strain evidence="2 3">11293</strain>
    </source>
</reference>
<gene>
    <name evidence="2" type="ORF">C7A10_27675</name>
</gene>
<evidence type="ECO:0000313" key="2">
    <source>
        <dbReference type="EMBL" id="PRW85118.1"/>
    </source>
</evidence>
<organism evidence="2 3">
    <name type="scientific">Pseudomonas fluorescens</name>
    <dbReference type="NCBI Taxonomy" id="294"/>
    <lineage>
        <taxon>Bacteria</taxon>
        <taxon>Pseudomonadati</taxon>
        <taxon>Pseudomonadota</taxon>
        <taxon>Gammaproteobacteria</taxon>
        <taxon>Pseudomonadales</taxon>
        <taxon>Pseudomonadaceae</taxon>
        <taxon>Pseudomonas</taxon>
    </lineage>
</organism>
<comment type="caution">
    <text evidence="2">The sequence shown here is derived from an EMBL/GenBank/DDBJ whole genome shotgun (WGS) entry which is preliminary data.</text>
</comment>
<feature type="transmembrane region" description="Helical" evidence="1">
    <location>
        <begin position="96"/>
        <end position="123"/>
    </location>
</feature>
<evidence type="ECO:0000256" key="1">
    <source>
        <dbReference type="SAM" id="Phobius"/>
    </source>
</evidence>
<dbReference type="InterPro" id="IPR007498">
    <property type="entry name" value="PqiA-like"/>
</dbReference>
<proteinExistence type="predicted"/>
<feature type="transmembrane region" description="Helical" evidence="1">
    <location>
        <begin position="48"/>
        <end position="68"/>
    </location>
</feature>
<sequence length="201" mass="21766">MHQCDDWIICEHCDSVFESLPLKPGQTSICTRCDGVLQQGSALTIEQLFAISIASALLFVFANVFPVIDISFQGAGNQATLWSSVWALARGDITPIAFVAGVCIILAPGLQIGLLCWLLGFAYQGRRAPGFMGCMRLLVKLKPWSMLEVCLLGILVAIIKLSGLLDVRPGMGLVALVLLCVVSIIVTSKSMQRLWDEAKDV</sequence>
<protein>
    <submittedName>
        <fullName evidence="2">Paraquat-inducible protein A</fullName>
    </submittedName>
</protein>
<name>A0A2T0HPT6_PSEFL</name>
<dbReference type="Proteomes" id="UP000239731">
    <property type="component" value="Unassembled WGS sequence"/>
</dbReference>
<accession>A0A2T0HPT6</accession>
<evidence type="ECO:0000313" key="3">
    <source>
        <dbReference type="Proteomes" id="UP000239731"/>
    </source>
</evidence>
<dbReference type="AlphaFoldDB" id="A0A2T0HPT6"/>
<feature type="transmembrane region" description="Helical" evidence="1">
    <location>
        <begin position="170"/>
        <end position="187"/>
    </location>
</feature>
<dbReference type="RefSeq" id="WP_070413550.1">
    <property type="nucleotide sequence ID" value="NZ_PVUH01000026.1"/>
</dbReference>
<dbReference type="Pfam" id="PF04403">
    <property type="entry name" value="PqiA"/>
    <property type="match status" value="1"/>
</dbReference>
<keyword evidence="1" id="KW-0812">Transmembrane</keyword>